<evidence type="ECO:0000256" key="3">
    <source>
        <dbReference type="ARBA" id="ARBA00023163"/>
    </source>
</evidence>
<dbReference type="PANTHER" id="PTHR12694:SF8">
    <property type="entry name" value="TRANSCRIPTION INITIATION FACTOR IIA SUBUNIT 1"/>
    <property type="match status" value="1"/>
</dbReference>
<dbReference type="Proteomes" id="UP000887540">
    <property type="component" value="Unplaced"/>
</dbReference>
<dbReference type="SUPFAM" id="SSF50784">
    <property type="entry name" value="Transcription factor IIA (TFIIA), beta-barrel domain"/>
    <property type="match status" value="1"/>
</dbReference>
<comment type="subcellular location">
    <subcellularLocation>
        <location evidence="1">Nucleus</location>
    </subcellularLocation>
</comment>
<dbReference type="Pfam" id="PF03153">
    <property type="entry name" value="TFIIA"/>
    <property type="match status" value="1"/>
</dbReference>
<dbReference type="GO" id="GO:0005672">
    <property type="term" value="C:transcription factor TFIIA complex"/>
    <property type="evidence" value="ECO:0007669"/>
    <property type="project" value="InterPro"/>
</dbReference>
<evidence type="ECO:0000256" key="1">
    <source>
        <dbReference type="ARBA" id="ARBA00004123"/>
    </source>
</evidence>
<evidence type="ECO:0000313" key="6">
    <source>
        <dbReference type="Proteomes" id="UP000887540"/>
    </source>
</evidence>
<keyword evidence="4" id="KW-0539">Nucleus</keyword>
<keyword evidence="3" id="KW-0804">Transcription</keyword>
<dbReference type="SMART" id="SM01371">
    <property type="entry name" value="TFIIA"/>
    <property type="match status" value="1"/>
</dbReference>
<reference evidence="7" key="1">
    <citation type="submission" date="2022-11" db="UniProtKB">
        <authorList>
            <consortium name="WormBaseParasite"/>
        </authorList>
    </citation>
    <scope>IDENTIFICATION</scope>
</reference>
<evidence type="ECO:0000256" key="5">
    <source>
        <dbReference type="SAM" id="MobiDB-lite"/>
    </source>
</evidence>
<comment type="similarity">
    <text evidence="2">Belongs to the TFIIA subunit 1 family.</text>
</comment>
<proteinExistence type="inferred from homology"/>
<protein>
    <submittedName>
        <fullName evidence="7">Uncharacterized protein</fullName>
    </submittedName>
</protein>
<feature type="compositionally biased region" description="Acidic residues" evidence="5">
    <location>
        <begin position="265"/>
        <end position="276"/>
    </location>
</feature>
<dbReference type="SUPFAM" id="SSF47396">
    <property type="entry name" value="Transcription factor IIA (TFIIA), alpha-helical domain"/>
    <property type="match status" value="1"/>
</dbReference>
<dbReference type="InterPro" id="IPR004855">
    <property type="entry name" value="TFIIA_asu/bsu"/>
</dbReference>
<feature type="region of interest" description="Disordered" evidence="5">
    <location>
        <begin position="219"/>
        <end position="314"/>
    </location>
</feature>
<evidence type="ECO:0000256" key="2">
    <source>
        <dbReference type="ARBA" id="ARBA00010059"/>
    </source>
</evidence>
<evidence type="ECO:0000256" key="4">
    <source>
        <dbReference type="ARBA" id="ARBA00023242"/>
    </source>
</evidence>
<keyword evidence="6" id="KW-1185">Reference proteome</keyword>
<name>A0A914CVH3_9BILA</name>
<dbReference type="InterPro" id="IPR009088">
    <property type="entry name" value="TFIIA_b-brl"/>
</dbReference>
<dbReference type="PANTHER" id="PTHR12694">
    <property type="entry name" value="TRANSCRIPTION INITIATION FACTOR IIA SUBUNIT 1"/>
    <property type="match status" value="1"/>
</dbReference>
<sequence>MSSQQAGQGIEDLYRSVMNDVIVQVKEAFLDENIDVDVLYQLKKMWEDKVNQSGAVDLTPKTMPLPTIRQPNRPNVNAARPGMVISQPGPSTGPSLIQRPSATHQAYQQQVSQVLPTQGNVQFIQGTAISAPGQVGTTVQLPGNFRVIQNISQPSFMQSGSGGLPPSSGFILLPSGQVMQVATSSNAGNIIQAPIRPQMQAPTKSEPGMNYINQLDGASRIPDEESGSGSSNAAVSTKQPRKLTEKKKIKKIPQLDGGPGMTDSSSEEDLDDEEDDPLRRIANRIGDDGHDEDEEHVVEEDPLNSGDDQSDDEDLETLFESSNVVVCQFEKVHRARSKWKFALKDGIMNIRGKDYCFSKCAGEAEW</sequence>
<dbReference type="Gene3D" id="1.10.287.100">
    <property type="match status" value="1"/>
</dbReference>
<dbReference type="FunFam" id="2.30.18.10:FF:000008">
    <property type="entry name" value="Transcription factor TFIIA complex large subunit"/>
    <property type="match status" value="1"/>
</dbReference>
<feature type="compositionally biased region" description="Basic residues" evidence="5">
    <location>
        <begin position="239"/>
        <end position="251"/>
    </location>
</feature>
<dbReference type="CDD" id="cd07976">
    <property type="entry name" value="TFIIA_alpha_beta_like"/>
    <property type="match status" value="2"/>
</dbReference>
<dbReference type="WBParaSite" id="ACRNAN_scaffold14233.g12047.t1">
    <property type="protein sequence ID" value="ACRNAN_scaffold14233.g12047.t1"/>
    <property type="gene ID" value="ACRNAN_scaffold14233.g12047"/>
</dbReference>
<feature type="compositionally biased region" description="Acidic residues" evidence="5">
    <location>
        <begin position="289"/>
        <end position="314"/>
    </location>
</feature>
<dbReference type="GO" id="GO:0006367">
    <property type="term" value="P:transcription initiation at RNA polymerase II promoter"/>
    <property type="evidence" value="ECO:0007669"/>
    <property type="project" value="InterPro"/>
</dbReference>
<dbReference type="AlphaFoldDB" id="A0A914CVH3"/>
<dbReference type="Gene3D" id="2.30.18.10">
    <property type="entry name" value="Transcription factor IIA (TFIIA), beta-barrel domain"/>
    <property type="match status" value="1"/>
</dbReference>
<accession>A0A914CVH3</accession>
<feature type="compositionally biased region" description="Polar residues" evidence="5">
    <location>
        <begin position="227"/>
        <end position="238"/>
    </location>
</feature>
<evidence type="ECO:0000313" key="7">
    <source>
        <dbReference type="WBParaSite" id="ACRNAN_scaffold14233.g12047.t1"/>
    </source>
</evidence>
<organism evidence="6 7">
    <name type="scientific">Acrobeloides nanus</name>
    <dbReference type="NCBI Taxonomy" id="290746"/>
    <lineage>
        <taxon>Eukaryota</taxon>
        <taxon>Metazoa</taxon>
        <taxon>Ecdysozoa</taxon>
        <taxon>Nematoda</taxon>
        <taxon>Chromadorea</taxon>
        <taxon>Rhabditida</taxon>
        <taxon>Tylenchina</taxon>
        <taxon>Cephalobomorpha</taxon>
        <taxon>Cephaloboidea</taxon>
        <taxon>Cephalobidae</taxon>
        <taxon>Acrobeloides</taxon>
    </lineage>
</organism>